<keyword evidence="2" id="KW-0547">Nucleotide-binding</keyword>
<keyword evidence="3" id="KW-0418">Kinase</keyword>
<feature type="compositionally biased region" description="Low complexity" evidence="5">
    <location>
        <begin position="888"/>
        <end position="904"/>
    </location>
</feature>
<dbReference type="Gene3D" id="3.30.200.20">
    <property type="entry name" value="Phosphorylase Kinase, domain 1"/>
    <property type="match status" value="1"/>
</dbReference>
<dbReference type="Gene3D" id="1.10.510.10">
    <property type="entry name" value="Transferase(Phosphotransferase) domain 1"/>
    <property type="match status" value="1"/>
</dbReference>
<organism evidence="7">
    <name type="scientific">Papilio xuthus</name>
    <name type="common">Asian swallowtail butterfly</name>
    <dbReference type="NCBI Taxonomy" id="66420"/>
    <lineage>
        <taxon>Eukaryota</taxon>
        <taxon>Metazoa</taxon>
        <taxon>Ecdysozoa</taxon>
        <taxon>Arthropoda</taxon>
        <taxon>Hexapoda</taxon>
        <taxon>Insecta</taxon>
        <taxon>Pterygota</taxon>
        <taxon>Neoptera</taxon>
        <taxon>Endopterygota</taxon>
        <taxon>Lepidoptera</taxon>
        <taxon>Glossata</taxon>
        <taxon>Ditrysia</taxon>
        <taxon>Papilionoidea</taxon>
        <taxon>Papilionidae</taxon>
        <taxon>Papilioninae</taxon>
        <taxon>Papilio</taxon>
    </lineage>
</organism>
<evidence type="ECO:0000256" key="3">
    <source>
        <dbReference type="ARBA" id="ARBA00022777"/>
    </source>
</evidence>
<evidence type="ECO:0000313" key="7">
    <source>
        <dbReference type="RefSeq" id="XP_013170010.1"/>
    </source>
</evidence>
<feature type="region of interest" description="Disordered" evidence="5">
    <location>
        <begin position="17"/>
        <end position="55"/>
    </location>
</feature>
<dbReference type="Pfam" id="PF07714">
    <property type="entry name" value="PK_Tyr_Ser-Thr"/>
    <property type="match status" value="2"/>
</dbReference>
<protein>
    <submittedName>
        <fullName evidence="7">Uncharacterized protein LOC106119517 isoform X1</fullName>
    </submittedName>
</protein>
<evidence type="ECO:0000256" key="1">
    <source>
        <dbReference type="ARBA" id="ARBA00022679"/>
    </source>
</evidence>
<dbReference type="Proteomes" id="UP000694872">
    <property type="component" value="Unplaced"/>
</dbReference>
<keyword evidence="4" id="KW-0067">ATP-binding</keyword>
<dbReference type="InterPro" id="IPR051681">
    <property type="entry name" value="Ser/Thr_Kinases-Pseudokinases"/>
</dbReference>
<dbReference type="PROSITE" id="PS50011">
    <property type="entry name" value="PROTEIN_KINASE_DOM"/>
    <property type="match status" value="1"/>
</dbReference>
<dbReference type="SUPFAM" id="SSF56112">
    <property type="entry name" value="Protein kinase-like (PK-like)"/>
    <property type="match status" value="1"/>
</dbReference>
<feature type="compositionally biased region" description="Polar residues" evidence="5">
    <location>
        <begin position="44"/>
        <end position="53"/>
    </location>
</feature>
<dbReference type="GO" id="GO:0005524">
    <property type="term" value="F:ATP binding"/>
    <property type="evidence" value="ECO:0007669"/>
    <property type="project" value="UniProtKB-KW"/>
</dbReference>
<feature type="region of interest" description="Disordered" evidence="5">
    <location>
        <begin position="1066"/>
        <end position="1086"/>
    </location>
</feature>
<accession>A0AAJ7EB15</accession>
<name>A0AAJ7EB15_PAPXU</name>
<keyword evidence="1" id="KW-0808">Transferase</keyword>
<proteinExistence type="predicted"/>
<dbReference type="InterPro" id="IPR000719">
    <property type="entry name" value="Prot_kinase_dom"/>
</dbReference>
<evidence type="ECO:0000259" key="6">
    <source>
        <dbReference type="PROSITE" id="PS50011"/>
    </source>
</evidence>
<evidence type="ECO:0000256" key="2">
    <source>
        <dbReference type="ARBA" id="ARBA00022741"/>
    </source>
</evidence>
<dbReference type="GO" id="GO:0004674">
    <property type="term" value="F:protein serine/threonine kinase activity"/>
    <property type="evidence" value="ECO:0007669"/>
    <property type="project" value="TreeGrafter"/>
</dbReference>
<evidence type="ECO:0000256" key="4">
    <source>
        <dbReference type="ARBA" id="ARBA00022840"/>
    </source>
</evidence>
<dbReference type="KEGG" id="pxu:106119517"/>
<feature type="domain" description="Protein kinase" evidence="6">
    <location>
        <begin position="269"/>
        <end position="599"/>
    </location>
</feature>
<dbReference type="GeneID" id="106119517"/>
<dbReference type="InterPro" id="IPR001245">
    <property type="entry name" value="Ser-Thr/Tyr_kinase_cat_dom"/>
</dbReference>
<sequence length="1438" mass="162892">MRKFLFEYKVTRSHSDIQMSTEPRERYTVAARQVDTESTDDQPPATTQGTIRTEQYKRDLAEFQARRSLGKEEPQNITPVRRKCGRHSLPASCTDCTGGDPDTTFNYEKNSAAKYKKKSRNARRASLDDKLPNIQFLFQNQVFMPGNMYSGSFSESAKARYQKRSQRSPDIDSVQRHIDFKDEELKSPSLFLKNDSLPCDVKKFIEGSKKIDDVDGMSSSHNSVRELNNDNSCEEKMWEVMNELKNFDQWADDQLQGQSANTTKSDDTKSDVSAYGLAVTSSSNMSVTLDKSRSWNTGKWGLVPVQIKKLHGVTIDHVKKKQNTEINILRKFRHPNIILLMGLYTDIHNNVNIICERCMDSLYGILHVQGRILSAQTSVQYALDIANALLFLRMQGYVHSRLSSASVLVTSHGTAKLADVAPCLRLSNKKREIKEYEFTPEPQYVNIQDTSGSVPADSELLLPQTVSEVYLTSNAVAQEYSTYRDSSHYRWLAPELFEPDALGQVYPCSKSDVYSLCLILWECCNATIPWKTLKYDKLKELYLTWKTGIRLPQDGSYPGALLATLQDGLQLARDQRTDLQTLQTTLQTLKSDLDDMEYIIIATRFPKTISNFSNQSWDTTSPTDSEGTSARIRHKVVVHKQNTSTDSDKDSQTLTSPLYETLRRTQIETIKQPEKCFISDDETVTDNLQPFLKFQHLPDNDFSSVCSTPVQTKIQPRIKELGTPVLHKSDSTEYCSILSPDTRGFSLTCSDTKDKSERSTTKLSRSFTPQSYKPLHIKVPDFKLDTLKSIVKDNERNERSSYNFDIKHYSLPATPIARSNKLRKNAWLSGDFSGQEKSAEKVRERTSVKEAYEKETQTSPMVGLGSGNEADAESSCSKAATPPRSPHAPHASHASHALHAPRSPGAASDNTARDSYTGLKRVEPPHDFLIPEDPEPRPRANSWSLRYRDTFSSKGKAEELANVNVKPLVAIHERWIHEANRKTTRSLSLPEDNKSEVRAVKPASHCVAMTSSVSALPGPGVRQVRTNYRLPPPPNKNGHPWDQCYHTRDAMSKSVNFAFDTDSCHTWKKDSSRGSSSSFDVKESKVDQSTSTRSIEEFIRELIRKEFQNHEFDDTSARNEEMINKGVTNVLEGLKSDESDKKETVKSFSRVKINGNNKPLLQITFSRSGENSLQVLDNCVNVTICDTNSGKDKLQDEEIPLEDLQVNSLKRCQAFNAIQEARSTEDLYIDDDLSTQMQENFGGKVKLIPLHGSLHEILCEKEDDCCLIKVKQENGCDTIYFRCDNSDTESRDAIDGLRENGPQDTVVFKRSISLIEERIQRVISKDKRPITIRKRIENKARPKSDFFPKITKETRVLSNSSPSLIMKDRKNDEVEVNIENVMCYQDSSSDECLKYSENDDFEILEREIEEDIANSNLTSLNSKCLEKISEENLSVIND</sequence>
<dbReference type="InterPro" id="IPR011009">
    <property type="entry name" value="Kinase-like_dom_sf"/>
</dbReference>
<feature type="region of interest" description="Disordered" evidence="5">
    <location>
        <begin position="832"/>
        <end position="941"/>
    </location>
</feature>
<dbReference type="RefSeq" id="XP_013170010.1">
    <property type="nucleotide sequence ID" value="XM_013314556.1"/>
</dbReference>
<feature type="compositionally biased region" description="Basic and acidic residues" evidence="5">
    <location>
        <begin position="837"/>
        <end position="856"/>
    </location>
</feature>
<evidence type="ECO:0000256" key="5">
    <source>
        <dbReference type="SAM" id="MobiDB-lite"/>
    </source>
</evidence>
<reference evidence="7" key="1">
    <citation type="submission" date="2025-08" db="UniProtKB">
        <authorList>
            <consortium name="RefSeq"/>
        </authorList>
    </citation>
    <scope>IDENTIFICATION</scope>
</reference>
<dbReference type="PANTHER" id="PTHR44329">
    <property type="entry name" value="SERINE/THREONINE-PROTEIN KINASE TNNI3K-RELATED"/>
    <property type="match status" value="1"/>
</dbReference>
<gene>
    <name evidence="7" type="primary">LOC106119517</name>
</gene>
<dbReference type="PANTHER" id="PTHR44329:SF288">
    <property type="entry name" value="MITOGEN-ACTIVATED PROTEIN KINASE KINASE KINASE 20"/>
    <property type="match status" value="1"/>
</dbReference>